<dbReference type="OrthoDB" id="9765084at2"/>
<dbReference type="Gene3D" id="3.40.50.150">
    <property type="entry name" value="Vaccinia Virus protein VP39"/>
    <property type="match status" value="1"/>
</dbReference>
<keyword evidence="2" id="KW-0489">Methyltransferase</keyword>
<dbReference type="GO" id="GO:0032259">
    <property type="term" value="P:methylation"/>
    <property type="evidence" value="ECO:0007669"/>
    <property type="project" value="UniProtKB-KW"/>
</dbReference>
<evidence type="ECO:0000313" key="3">
    <source>
        <dbReference type="Proteomes" id="UP000295399"/>
    </source>
</evidence>
<keyword evidence="2" id="KW-0808">Transferase</keyword>
<dbReference type="InParanoid" id="A0A4R2PLV8"/>
<dbReference type="InterPro" id="IPR029063">
    <property type="entry name" value="SAM-dependent_MTases_sf"/>
</dbReference>
<sequence>MGEDLSNGWNAVADAFAARRAAHPIGRSVVRDWAASLPAGGSIVDVGAGSGEPLATALVADGFDLWAIDAAPAMVAAFRRRLPDVPVRCEAAERSDFFGRSFDGALAVGLVFLLPADTQRALIPALARALKPGGRLLFSAPAPSCVWDDLMTGRRSRSLGAAAYGRLLAKAGLDLVATPVDEGGNHYFAARKGRGRAGCRLGAAAGV</sequence>
<dbReference type="EMBL" id="SLXO01000003">
    <property type="protein sequence ID" value="TCP36457.1"/>
    <property type="molecule type" value="Genomic_DNA"/>
</dbReference>
<feature type="domain" description="Methyltransferase" evidence="1">
    <location>
        <begin position="43"/>
        <end position="134"/>
    </location>
</feature>
<evidence type="ECO:0000313" key="2">
    <source>
        <dbReference type="EMBL" id="TCP36457.1"/>
    </source>
</evidence>
<organism evidence="2 3">
    <name type="scientific">Rhodothalassium salexigens DSM 2132</name>
    <dbReference type="NCBI Taxonomy" id="1188247"/>
    <lineage>
        <taxon>Bacteria</taxon>
        <taxon>Pseudomonadati</taxon>
        <taxon>Pseudomonadota</taxon>
        <taxon>Alphaproteobacteria</taxon>
        <taxon>Rhodothalassiales</taxon>
        <taxon>Rhodothalassiaceae</taxon>
        <taxon>Rhodothalassium</taxon>
    </lineage>
</organism>
<dbReference type="InterPro" id="IPR041698">
    <property type="entry name" value="Methyltransf_25"/>
</dbReference>
<dbReference type="Pfam" id="PF13649">
    <property type="entry name" value="Methyltransf_25"/>
    <property type="match status" value="1"/>
</dbReference>
<dbReference type="SUPFAM" id="SSF53335">
    <property type="entry name" value="S-adenosyl-L-methionine-dependent methyltransferases"/>
    <property type="match status" value="1"/>
</dbReference>
<evidence type="ECO:0000259" key="1">
    <source>
        <dbReference type="Pfam" id="PF13649"/>
    </source>
</evidence>
<keyword evidence="3" id="KW-1185">Reference proteome</keyword>
<gene>
    <name evidence="2" type="ORF">EV659_103349</name>
</gene>
<name>A0A4R2PLV8_RHOSA</name>
<protein>
    <submittedName>
        <fullName evidence="2">Methyltransferase family protein</fullName>
    </submittedName>
</protein>
<accession>A0A4R2PLV8</accession>
<dbReference type="CDD" id="cd02440">
    <property type="entry name" value="AdoMet_MTases"/>
    <property type="match status" value="1"/>
</dbReference>
<comment type="caution">
    <text evidence="2">The sequence shown here is derived from an EMBL/GenBank/DDBJ whole genome shotgun (WGS) entry which is preliminary data.</text>
</comment>
<dbReference type="Proteomes" id="UP000295399">
    <property type="component" value="Unassembled WGS sequence"/>
</dbReference>
<dbReference type="RefSeq" id="WP_132707989.1">
    <property type="nucleotide sequence ID" value="NZ_JACIGF010000003.1"/>
</dbReference>
<proteinExistence type="predicted"/>
<dbReference type="GO" id="GO:0008168">
    <property type="term" value="F:methyltransferase activity"/>
    <property type="evidence" value="ECO:0007669"/>
    <property type="project" value="UniProtKB-KW"/>
</dbReference>
<reference evidence="2 3" key="1">
    <citation type="submission" date="2019-03" db="EMBL/GenBank/DDBJ databases">
        <title>Genomic Encyclopedia of Type Strains, Phase IV (KMG-IV): sequencing the most valuable type-strain genomes for metagenomic binning, comparative biology and taxonomic classification.</title>
        <authorList>
            <person name="Goeker M."/>
        </authorList>
    </citation>
    <scope>NUCLEOTIDE SEQUENCE [LARGE SCALE GENOMIC DNA]</scope>
    <source>
        <strain evidence="2 3">DSM 2132</strain>
    </source>
</reference>
<dbReference type="AlphaFoldDB" id="A0A4R2PLV8"/>